<comment type="subcellular location">
    <subcellularLocation>
        <location evidence="2 16">Cell inner membrane</location>
        <topology evidence="2 16">Multi-pass membrane protein</topology>
    </subcellularLocation>
</comment>
<keyword evidence="21" id="KW-1185">Reference proteome</keyword>
<dbReference type="InterPro" id="IPR000701">
    <property type="entry name" value="SuccDH_FuR_B_TM-su"/>
</dbReference>
<dbReference type="SUPFAM" id="SSF81343">
    <property type="entry name" value="Fumarate reductase respiratory complex transmembrane subunits"/>
    <property type="match status" value="1"/>
</dbReference>
<evidence type="ECO:0000256" key="10">
    <source>
        <dbReference type="ARBA" id="ARBA00022692"/>
    </source>
</evidence>
<evidence type="ECO:0000256" key="11">
    <source>
        <dbReference type="ARBA" id="ARBA00022723"/>
    </source>
</evidence>
<proteinExistence type="predicted"/>
<accession>A0A839UTK1</accession>
<keyword evidence="15 16" id="KW-0472">Membrane</keyword>
<evidence type="ECO:0000256" key="4">
    <source>
        <dbReference type="ARBA" id="ARBA00019425"/>
    </source>
</evidence>
<keyword evidence="14 18" id="KW-0408">Iron</keyword>
<keyword evidence="5 16" id="KW-0813">Transport</keyword>
<dbReference type="Proteomes" id="UP000559987">
    <property type="component" value="Unassembled WGS sequence"/>
</dbReference>
<dbReference type="NCBIfam" id="TIGR02968">
    <property type="entry name" value="succ_dehyd_anc"/>
    <property type="match status" value="1"/>
</dbReference>
<evidence type="ECO:0000256" key="18">
    <source>
        <dbReference type="PIRSR" id="PIRSR000169-2"/>
    </source>
</evidence>
<comment type="function">
    <text evidence="1 16">Membrane-anchoring subunit of succinate dehydrogenase (SDH).</text>
</comment>
<feature type="binding site" evidence="17">
    <location>
        <position position="83"/>
    </location>
    <ligand>
        <name>a ubiquinone</name>
        <dbReference type="ChEBI" id="CHEBI:16389"/>
    </ligand>
</feature>
<evidence type="ECO:0000256" key="1">
    <source>
        <dbReference type="ARBA" id="ARBA00004050"/>
    </source>
</evidence>
<keyword evidence="7 16" id="KW-0997">Cell inner membrane</keyword>
<evidence type="ECO:0000313" key="21">
    <source>
        <dbReference type="Proteomes" id="UP000559987"/>
    </source>
</evidence>
<evidence type="ECO:0000256" key="8">
    <source>
        <dbReference type="ARBA" id="ARBA00022532"/>
    </source>
</evidence>
<evidence type="ECO:0000256" key="17">
    <source>
        <dbReference type="PIRSR" id="PIRSR000169-1"/>
    </source>
</evidence>
<keyword evidence="11 18" id="KW-0479">Metal-binding</keyword>
<dbReference type="Gene3D" id="1.20.1300.10">
    <property type="entry name" value="Fumarate reductase/succinate dehydrogenase, transmembrane subunit"/>
    <property type="match status" value="1"/>
</dbReference>
<evidence type="ECO:0000256" key="9">
    <source>
        <dbReference type="ARBA" id="ARBA00022617"/>
    </source>
</evidence>
<dbReference type="PANTHER" id="PTHR38689">
    <property type="entry name" value="SUCCINATE DEHYDROGENASE HYDROPHOBIC MEMBRANE ANCHOR SUBUNIT"/>
    <property type="match status" value="1"/>
</dbReference>
<evidence type="ECO:0000256" key="16">
    <source>
        <dbReference type="PIRNR" id="PIRNR000169"/>
    </source>
</evidence>
<dbReference type="GO" id="GO:0005886">
    <property type="term" value="C:plasma membrane"/>
    <property type="evidence" value="ECO:0007669"/>
    <property type="project" value="UniProtKB-SubCell"/>
</dbReference>
<dbReference type="PIRSF" id="PIRSF000169">
    <property type="entry name" value="SDH_D"/>
    <property type="match status" value="1"/>
</dbReference>
<reference evidence="20 21" key="1">
    <citation type="submission" date="2020-08" db="EMBL/GenBank/DDBJ databases">
        <title>Genomic Encyclopedia of Type Strains, Phase III (KMG-III): the genomes of soil and plant-associated and newly described type strains.</title>
        <authorList>
            <person name="Whitman W."/>
        </authorList>
    </citation>
    <scope>NUCLEOTIDE SEQUENCE [LARGE SCALE GENOMIC DNA]</scope>
    <source>
        <strain evidence="20 21">CECT 8571</strain>
    </source>
</reference>
<dbReference type="GO" id="GO:0017004">
    <property type="term" value="P:cytochrome complex assembly"/>
    <property type="evidence" value="ECO:0007669"/>
    <property type="project" value="TreeGrafter"/>
</dbReference>
<comment type="caution">
    <text evidence="20">The sequence shown here is derived from an EMBL/GenBank/DDBJ whole genome shotgun (WGS) entry which is preliminary data.</text>
</comment>
<protein>
    <recommendedName>
        <fullName evidence="4 16">Succinate dehydrogenase hydrophobic membrane anchor subunit</fullName>
    </recommendedName>
</protein>
<feature type="binding site" description="axial binding residue" evidence="18">
    <location>
        <position position="71"/>
    </location>
    <ligand>
        <name>heme</name>
        <dbReference type="ChEBI" id="CHEBI:30413"/>
        <note>ligand shared with second transmembrane subunit</note>
    </ligand>
    <ligandPart>
        <name>Fe</name>
        <dbReference type="ChEBI" id="CHEBI:18248"/>
    </ligandPart>
</feature>
<keyword evidence="8 16" id="KW-0816">Tricarboxylic acid cycle</keyword>
<dbReference type="GO" id="GO:0006099">
    <property type="term" value="P:tricarboxylic acid cycle"/>
    <property type="evidence" value="ECO:0007669"/>
    <property type="project" value="UniProtKB-UniRule"/>
</dbReference>
<evidence type="ECO:0000256" key="13">
    <source>
        <dbReference type="ARBA" id="ARBA00022989"/>
    </source>
</evidence>
<evidence type="ECO:0000256" key="19">
    <source>
        <dbReference type="SAM" id="Phobius"/>
    </source>
</evidence>
<feature type="transmembrane region" description="Helical" evidence="19">
    <location>
        <begin position="96"/>
        <end position="116"/>
    </location>
</feature>
<dbReference type="PANTHER" id="PTHR38689:SF1">
    <property type="entry name" value="SUCCINATE DEHYDROGENASE HYDROPHOBIC MEMBRANE ANCHOR SUBUNIT"/>
    <property type="match status" value="1"/>
</dbReference>
<feature type="transmembrane region" description="Helical" evidence="19">
    <location>
        <begin position="21"/>
        <end position="39"/>
    </location>
</feature>
<dbReference type="RefSeq" id="WP_183910163.1">
    <property type="nucleotide sequence ID" value="NZ_JACHXZ010000002.1"/>
</dbReference>
<dbReference type="UniPathway" id="UPA00223"/>
<dbReference type="AlphaFoldDB" id="A0A839UTK1"/>
<keyword evidence="6 16" id="KW-1003">Cell membrane</keyword>
<evidence type="ECO:0000256" key="15">
    <source>
        <dbReference type="ARBA" id="ARBA00023136"/>
    </source>
</evidence>
<evidence type="ECO:0000256" key="2">
    <source>
        <dbReference type="ARBA" id="ARBA00004429"/>
    </source>
</evidence>
<keyword evidence="9 18" id="KW-0349">Heme</keyword>
<gene>
    <name evidence="20" type="ORF">FHS30_001891</name>
</gene>
<organism evidence="20 21">
    <name type="scientific">Simiduia aestuariiviva</name>
    <dbReference type="NCBI Taxonomy" id="1510459"/>
    <lineage>
        <taxon>Bacteria</taxon>
        <taxon>Pseudomonadati</taxon>
        <taxon>Pseudomonadota</taxon>
        <taxon>Gammaproteobacteria</taxon>
        <taxon>Cellvibrionales</taxon>
        <taxon>Cellvibrionaceae</taxon>
        <taxon>Simiduia</taxon>
    </lineage>
</organism>
<evidence type="ECO:0000256" key="12">
    <source>
        <dbReference type="ARBA" id="ARBA00022982"/>
    </source>
</evidence>
<keyword evidence="10 19" id="KW-0812">Transmembrane</keyword>
<dbReference type="Pfam" id="PF01127">
    <property type="entry name" value="Sdh_cyt"/>
    <property type="match status" value="1"/>
</dbReference>
<dbReference type="EMBL" id="JACHXZ010000002">
    <property type="protein sequence ID" value="MBB3168707.1"/>
    <property type="molecule type" value="Genomic_DNA"/>
</dbReference>
<name>A0A839UTK1_9GAMM</name>
<sequence length="122" mass="13734">MVTAVTSFGRSGLYDWLIQRVSAVVMAAYTFFIVGFIFTTPEMTFDIWQGLFNQLWVRIFTLATLLSIAAHAWIGLWAVLTDYLTTRLMGAKATALRLFAQVVLGVVTLTYLVWGFEILWGA</sequence>
<evidence type="ECO:0000256" key="3">
    <source>
        <dbReference type="ARBA" id="ARBA00005163"/>
    </source>
</evidence>
<dbReference type="InterPro" id="IPR014312">
    <property type="entry name" value="Succ_DH_anchor"/>
</dbReference>
<evidence type="ECO:0000256" key="5">
    <source>
        <dbReference type="ARBA" id="ARBA00022448"/>
    </source>
</evidence>
<evidence type="ECO:0000256" key="6">
    <source>
        <dbReference type="ARBA" id="ARBA00022475"/>
    </source>
</evidence>
<comment type="cofactor">
    <cofactor evidence="18">
        <name>heme</name>
        <dbReference type="ChEBI" id="CHEBI:30413"/>
    </cofactor>
    <text evidence="18">The heme is bound between the two transmembrane subunits.</text>
</comment>
<dbReference type="CDD" id="cd03494">
    <property type="entry name" value="SQR_TypeC_SdhD"/>
    <property type="match status" value="1"/>
</dbReference>
<dbReference type="GO" id="GO:0046872">
    <property type="term" value="F:metal ion binding"/>
    <property type="evidence" value="ECO:0007669"/>
    <property type="project" value="UniProtKB-KW"/>
</dbReference>
<evidence type="ECO:0000256" key="14">
    <source>
        <dbReference type="ARBA" id="ARBA00023004"/>
    </source>
</evidence>
<keyword evidence="13 19" id="KW-1133">Transmembrane helix</keyword>
<evidence type="ECO:0000256" key="7">
    <source>
        <dbReference type="ARBA" id="ARBA00022519"/>
    </source>
</evidence>
<evidence type="ECO:0000313" key="20">
    <source>
        <dbReference type="EMBL" id="MBB3168707.1"/>
    </source>
</evidence>
<dbReference type="InterPro" id="IPR034804">
    <property type="entry name" value="SQR/QFR_C/D"/>
</dbReference>
<keyword evidence="12 16" id="KW-0249">Electron transport</keyword>
<comment type="pathway">
    <text evidence="3 16">Carbohydrate metabolism; tricarboxylic acid cycle.</text>
</comment>
<dbReference type="GO" id="GO:0020037">
    <property type="term" value="F:heme binding"/>
    <property type="evidence" value="ECO:0007669"/>
    <property type="project" value="InterPro"/>
</dbReference>
<dbReference type="GO" id="GO:0009055">
    <property type="term" value="F:electron transfer activity"/>
    <property type="evidence" value="ECO:0007669"/>
    <property type="project" value="TreeGrafter"/>
</dbReference>
<feature type="transmembrane region" description="Helical" evidence="19">
    <location>
        <begin position="59"/>
        <end position="84"/>
    </location>
</feature>